<dbReference type="Proteomes" id="UP000887565">
    <property type="component" value="Unplaced"/>
</dbReference>
<sequence length="121" mass="13568">IKVISDNFNDVFAEEIRLAKSEIINAVADAISKARCRKNFMSGPIMKCVSKYEGGRESWTNYTLSTDGRYFNDNVGCPNSANDQLEQQVNFSQSDAVDNQGLHNTTCFNYQFVYNEALASC</sequence>
<proteinExistence type="predicted"/>
<evidence type="ECO:0000313" key="1">
    <source>
        <dbReference type="Proteomes" id="UP000887565"/>
    </source>
</evidence>
<dbReference type="WBParaSite" id="nRc.2.0.1.t06896-RA">
    <property type="protein sequence ID" value="nRc.2.0.1.t06896-RA"/>
    <property type="gene ID" value="nRc.2.0.1.g06896"/>
</dbReference>
<protein>
    <submittedName>
        <fullName evidence="2">Uncharacterized protein</fullName>
    </submittedName>
</protein>
<keyword evidence="1" id="KW-1185">Reference proteome</keyword>
<dbReference type="AlphaFoldDB" id="A0A915HYH7"/>
<name>A0A915HYH7_ROMCU</name>
<evidence type="ECO:0000313" key="2">
    <source>
        <dbReference type="WBParaSite" id="nRc.2.0.1.t06896-RA"/>
    </source>
</evidence>
<accession>A0A915HYH7</accession>
<reference evidence="2" key="1">
    <citation type="submission" date="2022-11" db="UniProtKB">
        <authorList>
            <consortium name="WormBaseParasite"/>
        </authorList>
    </citation>
    <scope>IDENTIFICATION</scope>
</reference>
<organism evidence="1 2">
    <name type="scientific">Romanomermis culicivorax</name>
    <name type="common">Nematode worm</name>
    <dbReference type="NCBI Taxonomy" id="13658"/>
    <lineage>
        <taxon>Eukaryota</taxon>
        <taxon>Metazoa</taxon>
        <taxon>Ecdysozoa</taxon>
        <taxon>Nematoda</taxon>
        <taxon>Enoplea</taxon>
        <taxon>Dorylaimia</taxon>
        <taxon>Mermithida</taxon>
        <taxon>Mermithoidea</taxon>
        <taxon>Mermithidae</taxon>
        <taxon>Romanomermis</taxon>
    </lineage>
</organism>